<dbReference type="Proteomes" id="UP001482620">
    <property type="component" value="Unassembled WGS sequence"/>
</dbReference>
<name>A0ABV0SLP0_9TELE</name>
<keyword evidence="2" id="KW-1185">Reference proteome</keyword>
<sequence length="100" mass="11610">MCPFWPSIPLRGHIKMILNIISQPLTWCLPTPSLGSRPPLWEPRRSLYLHINVLTDEYDSFRVVEIVPKDEPEGMRFTTPFLIYLHTAVDLFNSCVSQII</sequence>
<dbReference type="EMBL" id="JAHRIQ010001504">
    <property type="protein sequence ID" value="MEQ2221493.1"/>
    <property type="molecule type" value="Genomic_DNA"/>
</dbReference>
<comment type="caution">
    <text evidence="1">The sequence shown here is derived from an EMBL/GenBank/DDBJ whole genome shotgun (WGS) entry which is preliminary data.</text>
</comment>
<gene>
    <name evidence="1" type="ORF">ILYODFUR_016494</name>
</gene>
<evidence type="ECO:0000313" key="2">
    <source>
        <dbReference type="Proteomes" id="UP001482620"/>
    </source>
</evidence>
<reference evidence="1 2" key="1">
    <citation type="submission" date="2021-06" db="EMBL/GenBank/DDBJ databases">
        <authorList>
            <person name="Palmer J.M."/>
        </authorList>
    </citation>
    <scope>NUCLEOTIDE SEQUENCE [LARGE SCALE GENOMIC DNA]</scope>
    <source>
        <strain evidence="2">if_2019</strain>
        <tissue evidence="1">Muscle</tissue>
    </source>
</reference>
<evidence type="ECO:0000313" key="1">
    <source>
        <dbReference type="EMBL" id="MEQ2221493.1"/>
    </source>
</evidence>
<accession>A0ABV0SLP0</accession>
<organism evidence="1 2">
    <name type="scientific">Ilyodon furcidens</name>
    <name type="common">goldbreast splitfin</name>
    <dbReference type="NCBI Taxonomy" id="33524"/>
    <lineage>
        <taxon>Eukaryota</taxon>
        <taxon>Metazoa</taxon>
        <taxon>Chordata</taxon>
        <taxon>Craniata</taxon>
        <taxon>Vertebrata</taxon>
        <taxon>Euteleostomi</taxon>
        <taxon>Actinopterygii</taxon>
        <taxon>Neopterygii</taxon>
        <taxon>Teleostei</taxon>
        <taxon>Neoteleostei</taxon>
        <taxon>Acanthomorphata</taxon>
        <taxon>Ovalentaria</taxon>
        <taxon>Atherinomorphae</taxon>
        <taxon>Cyprinodontiformes</taxon>
        <taxon>Goodeidae</taxon>
        <taxon>Ilyodon</taxon>
    </lineage>
</organism>
<protein>
    <submittedName>
        <fullName evidence="1">Uncharacterized protein</fullName>
    </submittedName>
</protein>
<proteinExistence type="predicted"/>